<dbReference type="Gene3D" id="2.30.30.770">
    <property type="match status" value="1"/>
</dbReference>
<organism evidence="3 4">
    <name type="scientific">Mesorhabditis spiculigera</name>
    <dbReference type="NCBI Taxonomy" id="96644"/>
    <lineage>
        <taxon>Eukaryota</taxon>
        <taxon>Metazoa</taxon>
        <taxon>Ecdysozoa</taxon>
        <taxon>Nematoda</taxon>
        <taxon>Chromadorea</taxon>
        <taxon>Rhabditida</taxon>
        <taxon>Rhabditina</taxon>
        <taxon>Rhabditomorpha</taxon>
        <taxon>Rhabditoidea</taxon>
        <taxon>Rhabditidae</taxon>
        <taxon>Mesorhabditinae</taxon>
        <taxon>Mesorhabditis</taxon>
    </lineage>
</organism>
<dbReference type="Pfam" id="PF01777">
    <property type="entry name" value="Ribosomal_L27e"/>
    <property type="match status" value="1"/>
</dbReference>
<name>A0AA36G810_9BILA</name>
<keyword evidence="4" id="KW-1185">Reference proteome</keyword>
<proteinExistence type="inferred from homology"/>
<feature type="compositionally biased region" description="Basic residues" evidence="2">
    <location>
        <begin position="9"/>
        <end position="20"/>
    </location>
</feature>
<evidence type="ECO:0000256" key="2">
    <source>
        <dbReference type="SAM" id="MobiDB-lite"/>
    </source>
</evidence>
<comment type="caution">
    <text evidence="3">The sequence shown here is derived from an EMBL/GenBank/DDBJ whole genome shotgun (WGS) entry which is preliminary data.</text>
</comment>
<keyword evidence="1" id="KW-0687">Ribonucleoprotein</keyword>
<protein>
    <recommendedName>
        <fullName evidence="1">60S ribosomal protein L27</fullName>
    </recommendedName>
</protein>
<dbReference type="InterPro" id="IPR018262">
    <property type="entry name" value="Ribosomal_eL27_CS"/>
</dbReference>
<dbReference type="EMBL" id="CATQJA010002663">
    <property type="protein sequence ID" value="CAJ0581448.1"/>
    <property type="molecule type" value="Genomic_DNA"/>
</dbReference>
<comment type="similarity">
    <text evidence="1">Belongs to the eukaryotic ribosomal protein eL27 family.</text>
</comment>
<dbReference type="GO" id="GO:1990904">
    <property type="term" value="C:ribonucleoprotein complex"/>
    <property type="evidence" value="ECO:0007669"/>
    <property type="project" value="UniProtKB-KW"/>
</dbReference>
<dbReference type="InterPro" id="IPR038655">
    <property type="entry name" value="Ribosomal_eL27_sf"/>
</dbReference>
<dbReference type="PANTHER" id="PTHR10497">
    <property type="entry name" value="60S RIBOSOMAL PROTEIN L27"/>
    <property type="match status" value="1"/>
</dbReference>
<dbReference type="InterPro" id="IPR001141">
    <property type="entry name" value="Ribosomal_eL27"/>
</dbReference>
<evidence type="ECO:0000313" key="4">
    <source>
        <dbReference type="Proteomes" id="UP001177023"/>
    </source>
</evidence>
<keyword evidence="1" id="KW-0689">Ribosomal protein</keyword>
<dbReference type="GO" id="GO:0005840">
    <property type="term" value="C:ribosome"/>
    <property type="evidence" value="ECO:0007669"/>
    <property type="project" value="UniProtKB-KW"/>
</dbReference>
<dbReference type="GO" id="GO:0003735">
    <property type="term" value="F:structural constituent of ribosome"/>
    <property type="evidence" value="ECO:0007669"/>
    <property type="project" value="InterPro"/>
</dbReference>
<dbReference type="AlphaFoldDB" id="A0AA36G810"/>
<dbReference type="PROSITE" id="PS01107">
    <property type="entry name" value="RIBOSOMAL_L27E"/>
    <property type="match status" value="1"/>
</dbReference>
<accession>A0AA36G810</accession>
<feature type="non-terminal residue" evidence="3">
    <location>
        <position position="97"/>
    </location>
</feature>
<dbReference type="Proteomes" id="UP001177023">
    <property type="component" value="Unassembled WGS sequence"/>
</dbReference>
<gene>
    <name evidence="3" type="ORF">MSPICULIGERA_LOCUS19607</name>
</gene>
<evidence type="ECO:0000256" key="1">
    <source>
        <dbReference type="RuleBase" id="RU000575"/>
    </source>
</evidence>
<feature type="region of interest" description="Disordered" evidence="2">
    <location>
        <begin position="1"/>
        <end position="25"/>
    </location>
</feature>
<evidence type="ECO:0000313" key="3">
    <source>
        <dbReference type="EMBL" id="CAJ0581448.1"/>
    </source>
</evidence>
<reference evidence="3" key="1">
    <citation type="submission" date="2023-06" db="EMBL/GenBank/DDBJ databases">
        <authorList>
            <person name="Delattre M."/>
        </authorList>
    </citation>
    <scope>NUCLEOTIDE SEQUENCE</scope>
    <source>
        <strain evidence="3">AF72</strain>
    </source>
</reference>
<sequence>MGKIMRPGKYPRKVTTRMGKKQHESRNKVKPFVKVLSYTHLLPTRYTLDVNFEKAAVNKESLKELGKKTRACIEAKARFEERYKTGKNKWFFIKLRF</sequence>
<dbReference type="GO" id="GO:0006412">
    <property type="term" value="P:translation"/>
    <property type="evidence" value="ECO:0007669"/>
    <property type="project" value="InterPro"/>
</dbReference>